<feature type="compositionally biased region" description="Low complexity" evidence="13">
    <location>
        <begin position="788"/>
        <end position="818"/>
    </location>
</feature>
<keyword evidence="8" id="KW-0119">Carbohydrate metabolism</keyword>
<organism evidence="16 17">
    <name type="scientific">Rhizoctonia solani</name>
    <dbReference type="NCBI Taxonomy" id="456999"/>
    <lineage>
        <taxon>Eukaryota</taxon>
        <taxon>Fungi</taxon>
        <taxon>Dikarya</taxon>
        <taxon>Basidiomycota</taxon>
        <taxon>Agaricomycotina</taxon>
        <taxon>Agaricomycetes</taxon>
        <taxon>Cantharellales</taxon>
        <taxon>Ceratobasidiaceae</taxon>
        <taxon>Rhizoctonia</taxon>
    </lineage>
</organism>
<feature type="compositionally biased region" description="Polar residues" evidence="13">
    <location>
        <begin position="733"/>
        <end position="747"/>
    </location>
</feature>
<dbReference type="InterPro" id="IPR049892">
    <property type="entry name" value="AA9"/>
</dbReference>
<evidence type="ECO:0000256" key="1">
    <source>
        <dbReference type="ARBA" id="ARBA00001973"/>
    </source>
</evidence>
<dbReference type="InterPro" id="IPR005103">
    <property type="entry name" value="AA9_LPMO"/>
</dbReference>
<evidence type="ECO:0000313" key="16">
    <source>
        <dbReference type="EMBL" id="QRW21534.1"/>
    </source>
</evidence>
<feature type="region of interest" description="Disordered" evidence="13">
    <location>
        <begin position="733"/>
        <end position="820"/>
    </location>
</feature>
<dbReference type="CDD" id="cd21175">
    <property type="entry name" value="LPMO_AA9"/>
    <property type="match status" value="1"/>
</dbReference>
<evidence type="ECO:0000256" key="4">
    <source>
        <dbReference type="ARBA" id="ARBA00023002"/>
    </source>
</evidence>
<name>A0A8H8SXI4_9AGAM</name>
<evidence type="ECO:0000256" key="12">
    <source>
        <dbReference type="ARBA" id="ARBA00047174"/>
    </source>
</evidence>
<accession>A0A8H8SXI4</accession>
<evidence type="ECO:0000256" key="6">
    <source>
        <dbReference type="ARBA" id="ARBA00023033"/>
    </source>
</evidence>
<dbReference type="EMBL" id="CP059664">
    <property type="protein sequence ID" value="QRW21534.1"/>
    <property type="molecule type" value="Genomic_DNA"/>
</dbReference>
<proteinExistence type="inferred from homology"/>
<keyword evidence="6" id="KW-0503">Monooxygenase</keyword>
<dbReference type="KEGG" id="rsx:RhiXN_06523"/>
<dbReference type="GO" id="GO:0030245">
    <property type="term" value="P:cellulose catabolic process"/>
    <property type="evidence" value="ECO:0007669"/>
    <property type="project" value="UniProtKB-KW"/>
</dbReference>
<dbReference type="GO" id="GO:0016787">
    <property type="term" value="F:hydrolase activity"/>
    <property type="evidence" value="ECO:0007669"/>
    <property type="project" value="UniProtKB-KW"/>
</dbReference>
<keyword evidence="3" id="KW-0136">Cellulose degradation</keyword>
<dbReference type="GO" id="GO:0004497">
    <property type="term" value="F:monooxygenase activity"/>
    <property type="evidence" value="ECO:0007669"/>
    <property type="project" value="UniProtKB-KW"/>
</dbReference>
<feature type="compositionally biased region" description="Low complexity" evidence="13">
    <location>
        <begin position="363"/>
        <end position="378"/>
    </location>
</feature>
<keyword evidence="5" id="KW-0186">Copper</keyword>
<evidence type="ECO:0000256" key="7">
    <source>
        <dbReference type="ARBA" id="ARBA00023157"/>
    </source>
</evidence>
<dbReference type="GO" id="GO:0046872">
    <property type="term" value="F:metal ion binding"/>
    <property type="evidence" value="ECO:0007669"/>
    <property type="project" value="UniProtKB-KW"/>
</dbReference>
<feature type="region of interest" description="Disordered" evidence="13">
    <location>
        <begin position="602"/>
        <end position="693"/>
    </location>
</feature>
<comment type="cofactor">
    <cofactor evidence="1">
        <name>Cu(2+)</name>
        <dbReference type="ChEBI" id="CHEBI:29036"/>
    </cofactor>
</comment>
<protein>
    <recommendedName>
        <fullName evidence="12">lytic cellulose monooxygenase (C4-dehydrogenating)</fullName>
        <ecNumber evidence="12">1.14.99.56</ecNumber>
    </recommendedName>
</protein>
<sequence>MRTSIALSFLAAAIGSVNAHGYLASFISGGVTYPGWAPFSDPYITPAPVRVERRISDNGPVTDVSHVNITCNKGGNVPTTAYANVAAGSTVTFQWDQWGSSHSGPVMTYIAKCTNGCANFKGDSGNVWVKIDHWGWDKTATPPWGSDRLAAQGAKWDVKIPATIAPGEYILRHEILGLHVAATRRSPVCKLLFLIQAHCHCFPPIPDNREDRYLTCCYSRCSTRIAYRLSSPALEQRLFLRVALPGAYKATESGILTQLWWYSTSNATASYTVPGGAVWSEFYGAVMAKHDTLSDADHTSVSTSDKGQPVVTYVRVGRGMIKVTKYEKEDKATRQAGLEPNEEGASPTHSFDSSQPHAARPPSVKSRASSGAGSKSSSMPAWVSKFKKSKKGKNSGLDALDRKGRIQISSPIQNSNGSIEGPTSSSHEDDSSYVLAEQPRNMLAPPSQHPGMLTPPSSPIPSHPRPLRAAHSHNDLPAAQPNEMWASIAQLESELVARYGRGAVPQLEALRMRMQNPPSSSHYEAEGQPIYQQIEWEDTLYARDDPESGWETTARHAPSVARARTRTETLPGRTATTSSVPPVPPIPSHYARAFVDDLDVYPRNYPSPVQPAVSSRPTENPEDGDSDDAAAYLQALGLEPPTPKGNKPKMQTKAQNSYDDTQIRHPEPARSTTLPTYPPKNLPRGRPDAGPINSHLDILEQYTTGRYNLPRSDYAAMRRTHSNDVLSLVDPSISSRSASPLNTSSAPESPATRSQSSRRDLPPRPPPPSTFAPHAPVPSINAPRARTSSRSLKQDSSSQNSPASLSRPSPLPRSSHPHVFNVPSAHALRSAGSNGSANSSQLALPLVRVRITCPPQRGALRQLPALILLNASARASFAAATWAQMVTYCARNAGVSIARRGGGGALRVSVEERMAELTTPGGGRGVGDEEVGFGLGYYVSVEMTLEGDIDYQDNEGSVPVASLSIPLPTTLGELAIVFRERKDIRMALS</sequence>
<evidence type="ECO:0000256" key="8">
    <source>
        <dbReference type="ARBA" id="ARBA00023277"/>
    </source>
</evidence>
<dbReference type="PANTHER" id="PTHR33353:SF6">
    <property type="entry name" value="ENDOGLUCANASE IV"/>
    <property type="match status" value="1"/>
</dbReference>
<evidence type="ECO:0000256" key="9">
    <source>
        <dbReference type="ARBA" id="ARBA00023326"/>
    </source>
</evidence>
<evidence type="ECO:0000256" key="11">
    <source>
        <dbReference type="ARBA" id="ARBA00045077"/>
    </source>
</evidence>
<dbReference type="Proteomes" id="UP000650533">
    <property type="component" value="Chromosome 7"/>
</dbReference>
<dbReference type="Pfam" id="PF03443">
    <property type="entry name" value="AA9"/>
    <property type="match status" value="1"/>
</dbReference>
<dbReference type="Gene3D" id="2.70.50.70">
    <property type="match status" value="1"/>
</dbReference>
<feature type="compositionally biased region" description="Polar residues" evidence="13">
    <location>
        <begin position="347"/>
        <end position="356"/>
    </location>
</feature>
<keyword evidence="16" id="KW-0378">Hydrolase</keyword>
<feature type="compositionally biased region" description="Polar residues" evidence="13">
    <location>
        <begin position="407"/>
        <end position="425"/>
    </location>
</feature>
<evidence type="ECO:0000313" key="17">
    <source>
        <dbReference type="Proteomes" id="UP000650533"/>
    </source>
</evidence>
<dbReference type="GeneID" id="67028802"/>
<reference evidence="16" key="1">
    <citation type="submission" date="2020-05" db="EMBL/GenBank/DDBJ databases">
        <title>Evolutionary and genomic comparisons of hybrid uninucleate and nonhybrid Rhizoctonia fungi.</title>
        <authorList>
            <person name="Li C."/>
            <person name="Chen X."/>
        </authorList>
    </citation>
    <scope>NUCLEOTIDE SEQUENCE</scope>
    <source>
        <strain evidence="16">AG-1 IA</strain>
    </source>
</reference>
<feature type="signal peptide" evidence="14">
    <location>
        <begin position="1"/>
        <end position="19"/>
    </location>
</feature>
<evidence type="ECO:0000256" key="2">
    <source>
        <dbReference type="ARBA" id="ARBA00022723"/>
    </source>
</evidence>
<evidence type="ECO:0000256" key="13">
    <source>
        <dbReference type="SAM" id="MobiDB-lite"/>
    </source>
</evidence>
<evidence type="ECO:0000256" key="5">
    <source>
        <dbReference type="ARBA" id="ARBA00023008"/>
    </source>
</evidence>
<keyword evidence="7" id="KW-1015">Disulfide bond</keyword>
<evidence type="ECO:0000259" key="15">
    <source>
        <dbReference type="Pfam" id="PF03443"/>
    </source>
</evidence>
<keyword evidence="4" id="KW-0560">Oxidoreductase</keyword>
<feature type="domain" description="Auxiliary Activity family 9 catalytic" evidence="15">
    <location>
        <begin position="20"/>
        <end position="184"/>
    </location>
</feature>
<feature type="region of interest" description="Disordered" evidence="13">
    <location>
        <begin position="546"/>
        <end position="584"/>
    </location>
</feature>
<evidence type="ECO:0000256" key="3">
    <source>
        <dbReference type="ARBA" id="ARBA00023001"/>
    </source>
</evidence>
<feature type="region of interest" description="Disordered" evidence="13">
    <location>
        <begin position="326"/>
        <end position="468"/>
    </location>
</feature>
<keyword evidence="9" id="KW-0624">Polysaccharide degradation</keyword>
<feature type="chain" id="PRO_5034047911" description="lytic cellulose monooxygenase (C4-dehydrogenating)" evidence="14">
    <location>
        <begin position="20"/>
        <end position="989"/>
    </location>
</feature>
<keyword evidence="2" id="KW-0479">Metal-binding</keyword>
<evidence type="ECO:0000256" key="10">
    <source>
        <dbReference type="ARBA" id="ARBA00044502"/>
    </source>
</evidence>
<dbReference type="PANTHER" id="PTHR33353">
    <property type="entry name" value="PUTATIVE (AFU_ORTHOLOGUE AFUA_1G12560)-RELATED"/>
    <property type="match status" value="1"/>
</dbReference>
<dbReference type="AlphaFoldDB" id="A0A8H8SXI4"/>
<dbReference type="RefSeq" id="XP_043181771.1">
    <property type="nucleotide sequence ID" value="XM_043326339.1"/>
</dbReference>
<gene>
    <name evidence="16" type="ORF">RhiXN_06523</name>
</gene>
<evidence type="ECO:0000256" key="14">
    <source>
        <dbReference type="SAM" id="SignalP"/>
    </source>
</evidence>
<comment type="catalytic activity">
    <reaction evidence="11">
        <text>[(1-&gt;4)-beta-D-glucosyl]n+m + reduced acceptor + O2 = 4-dehydro-beta-D-glucosyl-[(1-&gt;4)-beta-D-glucosyl]n-1 + [(1-&gt;4)-beta-D-glucosyl]m + acceptor + H2O.</text>
        <dbReference type="EC" id="1.14.99.56"/>
    </reaction>
</comment>
<dbReference type="EC" id="1.14.99.56" evidence="12"/>
<keyword evidence="14" id="KW-0732">Signal</keyword>
<comment type="similarity">
    <text evidence="10">Belongs to the polysaccharide monooxygenase AA9 family.</text>
</comment>